<protein>
    <submittedName>
        <fullName evidence="1">Uncharacterized protein</fullName>
    </submittedName>
</protein>
<dbReference type="AlphaFoldDB" id="A0A5N5QR41"/>
<comment type="caution">
    <text evidence="1">The sequence shown here is derived from an EMBL/GenBank/DDBJ whole genome shotgun (WGS) entry which is preliminary data.</text>
</comment>
<gene>
    <name evidence="1" type="ORF">CTheo_2390</name>
</gene>
<dbReference type="Proteomes" id="UP000383932">
    <property type="component" value="Unassembled WGS sequence"/>
</dbReference>
<proteinExistence type="predicted"/>
<accession>A0A5N5QR41</accession>
<organism evidence="1 2">
    <name type="scientific">Ceratobasidium theobromae</name>
    <dbReference type="NCBI Taxonomy" id="1582974"/>
    <lineage>
        <taxon>Eukaryota</taxon>
        <taxon>Fungi</taxon>
        <taxon>Dikarya</taxon>
        <taxon>Basidiomycota</taxon>
        <taxon>Agaricomycotina</taxon>
        <taxon>Agaricomycetes</taxon>
        <taxon>Cantharellales</taxon>
        <taxon>Ceratobasidiaceae</taxon>
        <taxon>Ceratobasidium</taxon>
    </lineage>
</organism>
<evidence type="ECO:0000313" key="2">
    <source>
        <dbReference type="Proteomes" id="UP000383932"/>
    </source>
</evidence>
<sequence>MMRVIPIHYIKICGRRLKQQWQERCQAFNNKGHPRELSTHTDGSWEVLNYALEGEDTKDIHNIVVAKDIAMGKCASDDQPNDHFQIMHKRLPPELWDEIVKYVAFAFTKHESEGTAKYTSGHFKPKARSLWNLASVSRLHRRLVFGYWAYTIRLLEQNDPVKLEDLGERNDMNFFRYVKKHRRLVCDDSFQVYEAPKGSFDNFKHLEELILDCHSDIDFGETMVHNQEDQGISQSTTTEDLHEQMNGVPQQQELPRPRMSYRRLRVKFPETLRILSVFNSHAPDIYFIQQVVDECPLLRSLTLARCTIFTDPQCRFWQNLPRTESDSYFSDQGVADYAYALGRELKKIKRLEEVKIGIYLTDHSAIAAHLEQHAGLGSSSHIGLDVWEQPCGECISQYHLATMDLEREAVDILAKEIPTLRSISWVSFCSEKRTKWSEHEIVRGSSGLIPWFESG</sequence>
<evidence type="ECO:0000313" key="1">
    <source>
        <dbReference type="EMBL" id="KAB5594174.1"/>
    </source>
</evidence>
<keyword evidence="2" id="KW-1185">Reference proteome</keyword>
<name>A0A5N5QR41_9AGAM</name>
<dbReference type="EMBL" id="SSOP01000024">
    <property type="protein sequence ID" value="KAB5594174.1"/>
    <property type="molecule type" value="Genomic_DNA"/>
</dbReference>
<reference evidence="1 2" key="1">
    <citation type="journal article" date="2019" name="Fungal Biol. Biotechnol.">
        <title>Draft genome sequence of fastidious pathogen Ceratobasidium theobromae, which causes vascular-streak dieback in Theobroma cacao.</title>
        <authorList>
            <person name="Ali S.S."/>
            <person name="Asman A."/>
            <person name="Shao J."/>
            <person name="Firmansyah A.P."/>
            <person name="Susilo A.W."/>
            <person name="Rosmana A."/>
            <person name="McMahon P."/>
            <person name="Junaid M."/>
            <person name="Guest D."/>
            <person name="Kheng T.Y."/>
            <person name="Meinhardt L.W."/>
            <person name="Bailey B.A."/>
        </authorList>
    </citation>
    <scope>NUCLEOTIDE SEQUENCE [LARGE SCALE GENOMIC DNA]</scope>
    <source>
        <strain evidence="1 2">CT2</strain>
    </source>
</reference>
<dbReference type="OrthoDB" id="3159295at2759"/>